<evidence type="ECO:0008006" key="3">
    <source>
        <dbReference type="Google" id="ProtNLM"/>
    </source>
</evidence>
<protein>
    <recommendedName>
        <fullName evidence="3">Transposase IS204/IS1001/IS1096/IS1165 zinc-finger domain-containing protein</fullName>
    </recommendedName>
</protein>
<name>A0ABT4LPY2_9PROT</name>
<dbReference type="RefSeq" id="WP_269425259.1">
    <property type="nucleotide sequence ID" value="NZ_JAPWGY010000020.1"/>
</dbReference>
<organism evidence="1 2">
    <name type="scientific">Kiloniella laminariae</name>
    <dbReference type="NCBI Taxonomy" id="454162"/>
    <lineage>
        <taxon>Bacteria</taxon>
        <taxon>Pseudomonadati</taxon>
        <taxon>Pseudomonadota</taxon>
        <taxon>Alphaproteobacteria</taxon>
        <taxon>Rhodospirillales</taxon>
        <taxon>Kiloniellaceae</taxon>
        <taxon>Kiloniella</taxon>
    </lineage>
</organism>
<evidence type="ECO:0000313" key="1">
    <source>
        <dbReference type="EMBL" id="MCZ4283139.1"/>
    </source>
</evidence>
<keyword evidence="2" id="KW-1185">Reference proteome</keyword>
<sequence>MDYWTLGALVDADQVLSCCCLACGHKNHLDPQVLLDGPKYTPFVYVFDIRSRIKCRQCGQKDIHILLQDRVSLGCWNPDPAQWDQVDVEHLNPDYCA</sequence>
<accession>A0ABT4LPY2</accession>
<evidence type="ECO:0000313" key="2">
    <source>
        <dbReference type="Proteomes" id="UP001069802"/>
    </source>
</evidence>
<proteinExistence type="predicted"/>
<comment type="caution">
    <text evidence="1">The sequence shown here is derived from an EMBL/GenBank/DDBJ whole genome shotgun (WGS) entry which is preliminary data.</text>
</comment>
<gene>
    <name evidence="1" type="ORF">O4H49_20310</name>
</gene>
<dbReference type="EMBL" id="JAPWGY010000020">
    <property type="protein sequence ID" value="MCZ4283139.1"/>
    <property type="molecule type" value="Genomic_DNA"/>
</dbReference>
<reference evidence="1" key="1">
    <citation type="submission" date="2022-12" db="EMBL/GenBank/DDBJ databases">
        <title>Bacterial isolates from different developmental stages of Nematostella vectensis.</title>
        <authorList>
            <person name="Fraune S."/>
        </authorList>
    </citation>
    <scope>NUCLEOTIDE SEQUENCE</scope>
    <source>
        <strain evidence="1">G21630-S1</strain>
    </source>
</reference>
<dbReference type="Proteomes" id="UP001069802">
    <property type="component" value="Unassembled WGS sequence"/>
</dbReference>